<dbReference type="GO" id="GO:0000271">
    <property type="term" value="P:polysaccharide biosynthetic process"/>
    <property type="evidence" value="ECO:0007669"/>
    <property type="project" value="InterPro"/>
</dbReference>
<reference evidence="2" key="1">
    <citation type="submission" date="2018-05" db="EMBL/GenBank/DDBJ databases">
        <title>Ignatzschineria dubaiensis sp. nov., isolated from necrotic foot tissues of dromedaries (Camelus dromedarius) and associated maggots in Dubai, United Arab Emirates.</title>
        <authorList>
            <person name="Tsang C.C."/>
            <person name="Tang J.Y.M."/>
            <person name="Fong J.Y.H."/>
            <person name="Kinne J."/>
            <person name="Lee H.H."/>
            <person name="Joseph M."/>
            <person name="Jose S."/>
            <person name="Schuster R.K."/>
            <person name="Tang Y."/>
            <person name="Sivakumar S."/>
            <person name="Chen J.H.K."/>
            <person name="Teng J.L.L."/>
            <person name="Lau S.K.P."/>
            <person name="Wernery U."/>
            <person name="Woo P.C.Y."/>
        </authorList>
    </citation>
    <scope>NUCLEOTIDE SEQUENCE [LARGE SCALE GENOMIC DNA]</scope>
    <source>
        <strain evidence="2">UAE-HKU57</strain>
    </source>
</reference>
<gene>
    <name evidence="1" type="ORF">DC077_00235</name>
</gene>
<dbReference type="InterPro" id="IPR007833">
    <property type="entry name" value="Capsule_polysaccharide_synth"/>
</dbReference>
<dbReference type="RefSeq" id="WP_109217724.1">
    <property type="nucleotide sequence ID" value="NZ_QEWT01000003.1"/>
</dbReference>
<dbReference type="Pfam" id="PF05159">
    <property type="entry name" value="Capsule_synth"/>
    <property type="match status" value="1"/>
</dbReference>
<evidence type="ECO:0000313" key="2">
    <source>
        <dbReference type="Proteomes" id="UP000245059"/>
    </source>
</evidence>
<dbReference type="Proteomes" id="UP000245059">
    <property type="component" value="Unassembled WGS sequence"/>
</dbReference>
<proteinExistence type="predicted"/>
<evidence type="ECO:0000313" key="1">
    <source>
        <dbReference type="EMBL" id="PWD87751.1"/>
    </source>
</evidence>
<dbReference type="GO" id="GO:0015774">
    <property type="term" value="P:polysaccharide transport"/>
    <property type="evidence" value="ECO:0007669"/>
    <property type="project" value="InterPro"/>
</dbReference>
<sequence length="114" mass="12518">MIITTSSGLKRKRALLDALLDTTMGDIVVGWGNKANTEKARRYAEKHRLPYLTLEDGFLRSMGLGVSGDAPLSIVVDDLGIYYDAAKPSRLETLILAQEDLLPRLPEGGGRFGW</sequence>
<organism evidence="1 2">
    <name type="scientific">Ignatzschineria cameli</name>
    <dbReference type="NCBI Taxonomy" id="2182793"/>
    <lineage>
        <taxon>Bacteria</taxon>
        <taxon>Pseudomonadati</taxon>
        <taxon>Pseudomonadota</taxon>
        <taxon>Gammaproteobacteria</taxon>
        <taxon>Cardiobacteriales</taxon>
        <taxon>Ignatzschineriaceae</taxon>
        <taxon>Ignatzschineria</taxon>
    </lineage>
</organism>
<protein>
    <submittedName>
        <fullName evidence="1">Uncharacterized protein</fullName>
    </submittedName>
</protein>
<dbReference type="EMBL" id="QEWW01000001">
    <property type="protein sequence ID" value="PWD87751.1"/>
    <property type="molecule type" value="Genomic_DNA"/>
</dbReference>
<comment type="caution">
    <text evidence="1">The sequence shown here is derived from an EMBL/GenBank/DDBJ whole genome shotgun (WGS) entry which is preliminary data.</text>
</comment>
<accession>A0A2U2ASQ0</accession>
<dbReference type="AlphaFoldDB" id="A0A2U2ASQ0"/>
<name>A0A2U2ASQ0_9GAMM</name>